<evidence type="ECO:0000313" key="1">
    <source>
        <dbReference type="EMBL" id="KAH6943668.1"/>
    </source>
</evidence>
<dbReference type="EMBL" id="CM023490">
    <property type="protein sequence ID" value="KAH6943668.1"/>
    <property type="molecule type" value="Genomic_DNA"/>
</dbReference>
<sequence length="136" mass="15057">MDKLRPGWTVVRRNLAVTKTEGLHNTTLRRHLSVIGVHLIDMVTPSEGLQKFKLTIANTVITQENSNLNTMGTDQLLDLFTLDSDSNSKGDSKDIAQGPSRAGIKGVLESLPELWDSSKYDSEYDLGNFLSTLKPK</sequence>
<comment type="caution">
    <text evidence="1">The sequence shown here is derived from an EMBL/GenBank/DDBJ whole genome shotgun (WGS) entry which is preliminary data.</text>
</comment>
<dbReference type="Proteomes" id="UP000821845">
    <property type="component" value="Chromosome 10"/>
</dbReference>
<reference evidence="1" key="1">
    <citation type="submission" date="2020-05" db="EMBL/GenBank/DDBJ databases">
        <title>Large-scale comparative analyses of tick genomes elucidate their genetic diversity and vector capacities.</title>
        <authorList>
            <person name="Jia N."/>
            <person name="Wang J."/>
            <person name="Shi W."/>
            <person name="Du L."/>
            <person name="Sun Y."/>
            <person name="Zhan W."/>
            <person name="Jiang J."/>
            <person name="Wang Q."/>
            <person name="Zhang B."/>
            <person name="Ji P."/>
            <person name="Sakyi L.B."/>
            <person name="Cui X."/>
            <person name="Yuan T."/>
            <person name="Jiang B."/>
            <person name="Yang W."/>
            <person name="Lam T.T.-Y."/>
            <person name="Chang Q."/>
            <person name="Ding S."/>
            <person name="Wang X."/>
            <person name="Zhu J."/>
            <person name="Ruan X."/>
            <person name="Zhao L."/>
            <person name="Wei J."/>
            <person name="Que T."/>
            <person name="Du C."/>
            <person name="Cheng J."/>
            <person name="Dai P."/>
            <person name="Han X."/>
            <person name="Huang E."/>
            <person name="Gao Y."/>
            <person name="Liu J."/>
            <person name="Shao H."/>
            <person name="Ye R."/>
            <person name="Li L."/>
            <person name="Wei W."/>
            <person name="Wang X."/>
            <person name="Wang C."/>
            <person name="Yang T."/>
            <person name="Huo Q."/>
            <person name="Li W."/>
            <person name="Guo W."/>
            <person name="Chen H."/>
            <person name="Zhou L."/>
            <person name="Ni X."/>
            <person name="Tian J."/>
            <person name="Zhou Y."/>
            <person name="Sheng Y."/>
            <person name="Liu T."/>
            <person name="Pan Y."/>
            <person name="Xia L."/>
            <person name="Li J."/>
            <person name="Zhao F."/>
            <person name="Cao W."/>
        </authorList>
    </citation>
    <scope>NUCLEOTIDE SEQUENCE</scope>
    <source>
        <strain evidence="1">Hyas-2018</strain>
    </source>
</reference>
<proteinExistence type="predicted"/>
<name>A0ACB7TC06_HYAAI</name>
<organism evidence="1 2">
    <name type="scientific">Hyalomma asiaticum</name>
    <name type="common">Tick</name>
    <dbReference type="NCBI Taxonomy" id="266040"/>
    <lineage>
        <taxon>Eukaryota</taxon>
        <taxon>Metazoa</taxon>
        <taxon>Ecdysozoa</taxon>
        <taxon>Arthropoda</taxon>
        <taxon>Chelicerata</taxon>
        <taxon>Arachnida</taxon>
        <taxon>Acari</taxon>
        <taxon>Parasitiformes</taxon>
        <taxon>Ixodida</taxon>
        <taxon>Ixodoidea</taxon>
        <taxon>Ixodidae</taxon>
        <taxon>Hyalomminae</taxon>
        <taxon>Hyalomma</taxon>
    </lineage>
</organism>
<protein>
    <submittedName>
        <fullName evidence="1">Uncharacterized protein</fullName>
    </submittedName>
</protein>
<accession>A0ACB7TC06</accession>
<gene>
    <name evidence="1" type="ORF">HPB50_025060</name>
</gene>
<keyword evidence="2" id="KW-1185">Reference proteome</keyword>
<evidence type="ECO:0000313" key="2">
    <source>
        <dbReference type="Proteomes" id="UP000821845"/>
    </source>
</evidence>